<organism evidence="1 2">
    <name type="scientific">Pontibacter ummariensis</name>
    <dbReference type="NCBI Taxonomy" id="1610492"/>
    <lineage>
        <taxon>Bacteria</taxon>
        <taxon>Pseudomonadati</taxon>
        <taxon>Bacteroidota</taxon>
        <taxon>Cytophagia</taxon>
        <taxon>Cytophagales</taxon>
        <taxon>Hymenobacteraceae</taxon>
        <taxon>Pontibacter</taxon>
    </lineage>
</organism>
<evidence type="ECO:0000313" key="2">
    <source>
        <dbReference type="Proteomes" id="UP000198432"/>
    </source>
</evidence>
<reference evidence="2" key="1">
    <citation type="submission" date="2017-06" db="EMBL/GenBank/DDBJ databases">
        <authorList>
            <person name="Varghese N."/>
            <person name="Submissions S."/>
        </authorList>
    </citation>
    <scope>NUCLEOTIDE SEQUENCE [LARGE SCALE GENOMIC DNA]</scope>
    <source>
        <strain evidence="2">NKM1</strain>
    </source>
</reference>
<dbReference type="EMBL" id="FZOQ01000031">
    <property type="protein sequence ID" value="SNT21189.1"/>
    <property type="molecule type" value="Genomic_DNA"/>
</dbReference>
<dbReference type="Proteomes" id="UP000198432">
    <property type="component" value="Unassembled WGS sequence"/>
</dbReference>
<keyword evidence="2" id="KW-1185">Reference proteome</keyword>
<name>A0A239KUL8_9BACT</name>
<dbReference type="AlphaFoldDB" id="A0A239KUL8"/>
<accession>A0A239KUL8</accession>
<evidence type="ECO:0000313" key="1">
    <source>
        <dbReference type="EMBL" id="SNT21189.1"/>
    </source>
</evidence>
<gene>
    <name evidence="1" type="ORF">SAMN06296052_13134</name>
</gene>
<protein>
    <submittedName>
        <fullName evidence="1">Uncharacterized protein</fullName>
    </submittedName>
</protein>
<sequence>MKPFETGGLYYNAIAAVIAMHYLDNLTNHAYTANKNKRFLCTWLLWMAISSCFKVKKPSNKS</sequence>
<proteinExistence type="predicted"/>